<dbReference type="EMBL" id="MU157856">
    <property type="protein sequence ID" value="KAF9527984.1"/>
    <property type="molecule type" value="Genomic_DNA"/>
</dbReference>
<protein>
    <submittedName>
        <fullName evidence="1">Uncharacterized protein</fullName>
    </submittedName>
</protein>
<dbReference type="Proteomes" id="UP000807306">
    <property type="component" value="Unassembled WGS sequence"/>
</dbReference>
<name>A0A9P6EFC3_9AGAR</name>
<keyword evidence="2" id="KW-1185">Reference proteome</keyword>
<comment type="caution">
    <text evidence="1">The sequence shown here is derived from an EMBL/GenBank/DDBJ whole genome shotgun (WGS) entry which is preliminary data.</text>
</comment>
<accession>A0A9P6EFC3</accession>
<dbReference type="OrthoDB" id="3185196at2759"/>
<dbReference type="AlphaFoldDB" id="A0A9P6EFC3"/>
<evidence type="ECO:0000313" key="2">
    <source>
        <dbReference type="Proteomes" id="UP000807306"/>
    </source>
</evidence>
<gene>
    <name evidence="1" type="ORF">CPB83DRAFT_855124</name>
</gene>
<evidence type="ECO:0000313" key="1">
    <source>
        <dbReference type="EMBL" id="KAF9527984.1"/>
    </source>
</evidence>
<organism evidence="1 2">
    <name type="scientific">Crepidotus variabilis</name>
    <dbReference type="NCBI Taxonomy" id="179855"/>
    <lineage>
        <taxon>Eukaryota</taxon>
        <taxon>Fungi</taxon>
        <taxon>Dikarya</taxon>
        <taxon>Basidiomycota</taxon>
        <taxon>Agaricomycotina</taxon>
        <taxon>Agaricomycetes</taxon>
        <taxon>Agaricomycetidae</taxon>
        <taxon>Agaricales</taxon>
        <taxon>Agaricineae</taxon>
        <taxon>Crepidotaceae</taxon>
        <taxon>Crepidotus</taxon>
    </lineage>
</organism>
<sequence>MTIEEEYIAAGDIVAVRHGVRGRQEGLVVGSHVDYAGRQIIEVQLDAEVYHAYYPTVTRVRRVVSYAPTYAPTYTPTYVKAIAPNRVRTIERRVYW</sequence>
<reference evidence="1" key="1">
    <citation type="submission" date="2020-11" db="EMBL/GenBank/DDBJ databases">
        <authorList>
            <consortium name="DOE Joint Genome Institute"/>
            <person name="Ahrendt S."/>
            <person name="Riley R."/>
            <person name="Andreopoulos W."/>
            <person name="Labutti K."/>
            <person name="Pangilinan J."/>
            <person name="Ruiz-Duenas F.J."/>
            <person name="Barrasa J.M."/>
            <person name="Sanchez-Garcia M."/>
            <person name="Camarero S."/>
            <person name="Miyauchi S."/>
            <person name="Serrano A."/>
            <person name="Linde D."/>
            <person name="Babiker R."/>
            <person name="Drula E."/>
            <person name="Ayuso-Fernandez I."/>
            <person name="Pacheco R."/>
            <person name="Padilla G."/>
            <person name="Ferreira P."/>
            <person name="Barriuso J."/>
            <person name="Kellner H."/>
            <person name="Castanera R."/>
            <person name="Alfaro M."/>
            <person name="Ramirez L."/>
            <person name="Pisabarro A.G."/>
            <person name="Kuo A."/>
            <person name="Tritt A."/>
            <person name="Lipzen A."/>
            <person name="He G."/>
            <person name="Yan M."/>
            <person name="Ng V."/>
            <person name="Cullen D."/>
            <person name="Martin F."/>
            <person name="Rosso M.-N."/>
            <person name="Henrissat B."/>
            <person name="Hibbett D."/>
            <person name="Martinez A.T."/>
            <person name="Grigoriev I.V."/>
        </authorList>
    </citation>
    <scope>NUCLEOTIDE SEQUENCE</scope>
    <source>
        <strain evidence="1">CBS 506.95</strain>
    </source>
</reference>
<proteinExistence type="predicted"/>